<feature type="domain" description="GP-PDE" evidence="1">
    <location>
        <begin position="11"/>
        <end position="243"/>
    </location>
</feature>
<dbReference type="InterPro" id="IPR030395">
    <property type="entry name" value="GP_PDE_dom"/>
</dbReference>
<dbReference type="InterPro" id="IPR017946">
    <property type="entry name" value="PLC-like_Pdiesterase_TIM-brl"/>
</dbReference>
<dbReference type="EMBL" id="UINC01125067">
    <property type="protein sequence ID" value="SVD02641.1"/>
    <property type="molecule type" value="Genomic_DNA"/>
</dbReference>
<dbReference type="PANTHER" id="PTHR46211:SF14">
    <property type="entry name" value="GLYCEROPHOSPHODIESTER PHOSPHODIESTERASE"/>
    <property type="match status" value="1"/>
</dbReference>
<organism evidence="2">
    <name type="scientific">marine metagenome</name>
    <dbReference type="NCBI Taxonomy" id="408172"/>
    <lineage>
        <taxon>unclassified sequences</taxon>
        <taxon>metagenomes</taxon>
        <taxon>ecological metagenomes</taxon>
    </lineage>
</organism>
<dbReference type="AlphaFoldDB" id="A0A382S140"/>
<gene>
    <name evidence="2" type="ORF">METZ01_LOCUS355495</name>
</gene>
<accession>A0A382S140</accession>
<dbReference type="PANTHER" id="PTHR46211">
    <property type="entry name" value="GLYCEROPHOSPHORYL DIESTER PHOSPHODIESTERASE"/>
    <property type="match status" value="1"/>
</dbReference>
<name>A0A382S140_9ZZZZ</name>
<evidence type="ECO:0000313" key="2">
    <source>
        <dbReference type="EMBL" id="SVD02641.1"/>
    </source>
</evidence>
<dbReference type="SUPFAM" id="SSF51695">
    <property type="entry name" value="PLC-like phosphodiesterases"/>
    <property type="match status" value="1"/>
</dbReference>
<evidence type="ECO:0000259" key="1">
    <source>
        <dbReference type="PROSITE" id="PS51704"/>
    </source>
</evidence>
<reference evidence="2" key="1">
    <citation type="submission" date="2018-05" db="EMBL/GenBank/DDBJ databases">
        <authorList>
            <person name="Lanie J.A."/>
            <person name="Ng W.-L."/>
            <person name="Kazmierczak K.M."/>
            <person name="Andrzejewski T.M."/>
            <person name="Davidsen T.M."/>
            <person name="Wayne K.J."/>
            <person name="Tettelin H."/>
            <person name="Glass J.I."/>
            <person name="Rusch D."/>
            <person name="Podicherti R."/>
            <person name="Tsui H.-C.T."/>
            <person name="Winkler M.E."/>
        </authorList>
    </citation>
    <scope>NUCLEOTIDE SEQUENCE</scope>
</reference>
<proteinExistence type="predicted"/>
<dbReference type="Pfam" id="PF03009">
    <property type="entry name" value="GDPD"/>
    <property type="match status" value="1"/>
</dbReference>
<dbReference type="Gene3D" id="3.20.20.190">
    <property type="entry name" value="Phosphatidylinositol (PI) phosphodiesterase"/>
    <property type="match status" value="1"/>
</dbReference>
<sequence>MPFKYLDNYKFIPFSHRGGAIENDENTIEAFDSSISLGYEYIETDVQHTKDNKLVIFHDDDLKRICNLNIKIAEINFDELNKIKLFDKHRIPLLSEVLNNWPNINFNIDPKSENSAYLLLEELKNEKNLDRFCVGSFKSSNLNLIREGLNNSVCSSMSQQEVIELFINRLIYPFNSVDAPCLQIPMYFYGVRIVTQDLVDYIHSLGKKIHVWTVNKENEIYSLIDYNVDGIMTDRPEKLKEILIKKSLWPH</sequence>
<dbReference type="GO" id="GO:0008081">
    <property type="term" value="F:phosphoric diester hydrolase activity"/>
    <property type="evidence" value="ECO:0007669"/>
    <property type="project" value="InterPro"/>
</dbReference>
<dbReference type="PROSITE" id="PS51704">
    <property type="entry name" value="GP_PDE"/>
    <property type="match status" value="1"/>
</dbReference>
<dbReference type="GO" id="GO:0006629">
    <property type="term" value="P:lipid metabolic process"/>
    <property type="evidence" value="ECO:0007669"/>
    <property type="project" value="InterPro"/>
</dbReference>
<protein>
    <recommendedName>
        <fullName evidence="1">GP-PDE domain-containing protein</fullName>
    </recommendedName>
</protein>